<evidence type="ECO:0000313" key="4">
    <source>
        <dbReference type="EMBL" id="KAI6659030.1"/>
    </source>
</evidence>
<organism evidence="4 5">
    <name type="scientific">Oopsacas minuta</name>
    <dbReference type="NCBI Taxonomy" id="111878"/>
    <lineage>
        <taxon>Eukaryota</taxon>
        <taxon>Metazoa</taxon>
        <taxon>Porifera</taxon>
        <taxon>Hexactinellida</taxon>
        <taxon>Hexasterophora</taxon>
        <taxon>Lyssacinosida</taxon>
        <taxon>Leucopsacidae</taxon>
        <taxon>Oopsacas</taxon>
    </lineage>
</organism>
<dbReference type="GO" id="GO:0008270">
    <property type="term" value="F:zinc ion binding"/>
    <property type="evidence" value="ECO:0007669"/>
    <property type="project" value="UniProtKB-KW"/>
</dbReference>
<feature type="repeat" description="NHL" evidence="2">
    <location>
        <begin position="165"/>
        <end position="201"/>
    </location>
</feature>
<dbReference type="SUPFAM" id="SSF63829">
    <property type="entry name" value="Calcium-dependent phosphotriesterase"/>
    <property type="match status" value="1"/>
</dbReference>
<sequence>MAEKFPEKDRELNFFRRINDKKFLIETYVEDLHKKANKIGEKLTNDLNKISKNFINLKENYANLQKEKDTFEEIFKENGFSGLVKEKFDRVNIQMEEIGRELDHEVNCDIILKWDQRMMDQLDCICTIDKPIFIKKQISISSPIPKPRVSIYKRLTRSEVSSCNHGSGNGMLNSPSGIATNSSFLYICDTNNDRIQIFDYTASFIYKIQHPKLSHPISICVDANNIFLTQCQPDRVIKFSVTGSYTKHYSHIDHPTGICIHAEKLYVCSYGYKNIIVLDYDLNPASNNSILCEGELTSPRDVKVTDNEELIVLDWGESTFLFFTIYGHLLRKWSGDSILNIRFPGYFDIDNRNNFILLTDANRIFIFNYEGCCLHTIGNRQTLGRLTGITLVQKDSNITIIVVNQCDSNQLQIWH</sequence>
<gene>
    <name evidence="4" type="ORF">LOD99_14706</name>
</gene>
<evidence type="ECO:0000256" key="1">
    <source>
        <dbReference type="ARBA" id="ARBA00022737"/>
    </source>
</evidence>
<dbReference type="GO" id="GO:0061630">
    <property type="term" value="F:ubiquitin protein ligase activity"/>
    <property type="evidence" value="ECO:0007669"/>
    <property type="project" value="TreeGrafter"/>
</dbReference>
<accession>A0AAV7KDT8</accession>
<dbReference type="EMBL" id="JAKMXF010000066">
    <property type="protein sequence ID" value="KAI6659030.1"/>
    <property type="molecule type" value="Genomic_DNA"/>
</dbReference>
<dbReference type="PROSITE" id="PS51125">
    <property type="entry name" value="NHL"/>
    <property type="match status" value="1"/>
</dbReference>
<name>A0AAV7KDT8_9METZ</name>
<dbReference type="Gene3D" id="2.120.10.30">
    <property type="entry name" value="TolB, C-terminal domain"/>
    <property type="match status" value="1"/>
</dbReference>
<dbReference type="GO" id="GO:0043161">
    <property type="term" value="P:proteasome-mediated ubiquitin-dependent protein catabolic process"/>
    <property type="evidence" value="ECO:0007669"/>
    <property type="project" value="TreeGrafter"/>
</dbReference>
<dbReference type="InterPro" id="IPR001258">
    <property type="entry name" value="NHL_repeat"/>
</dbReference>
<keyword evidence="3" id="KW-0175">Coiled coil</keyword>
<dbReference type="InterPro" id="IPR050952">
    <property type="entry name" value="TRIM-NHL_E3_ligases"/>
</dbReference>
<keyword evidence="1" id="KW-0677">Repeat</keyword>
<evidence type="ECO:0000256" key="3">
    <source>
        <dbReference type="SAM" id="Coils"/>
    </source>
</evidence>
<dbReference type="GO" id="GO:0000209">
    <property type="term" value="P:protein polyubiquitination"/>
    <property type="evidence" value="ECO:0007669"/>
    <property type="project" value="TreeGrafter"/>
</dbReference>
<feature type="coiled-coil region" evidence="3">
    <location>
        <begin position="47"/>
        <end position="74"/>
    </location>
</feature>
<dbReference type="PANTHER" id="PTHR24104:SF25">
    <property type="entry name" value="PROTEIN LIN-41"/>
    <property type="match status" value="1"/>
</dbReference>
<dbReference type="CDD" id="cd05819">
    <property type="entry name" value="NHL"/>
    <property type="match status" value="1"/>
</dbReference>
<protein>
    <submittedName>
        <fullName evidence="4">T9SS C-terminal target domain-containing protein</fullName>
    </submittedName>
</protein>
<dbReference type="PANTHER" id="PTHR24104">
    <property type="entry name" value="E3 UBIQUITIN-PROTEIN LIGASE NHLRC1-RELATED"/>
    <property type="match status" value="1"/>
</dbReference>
<keyword evidence="5" id="KW-1185">Reference proteome</keyword>
<comment type="caution">
    <text evidence="4">The sequence shown here is derived from an EMBL/GenBank/DDBJ whole genome shotgun (WGS) entry which is preliminary data.</text>
</comment>
<dbReference type="AlphaFoldDB" id="A0AAV7KDT8"/>
<dbReference type="Proteomes" id="UP001165289">
    <property type="component" value="Unassembled WGS sequence"/>
</dbReference>
<proteinExistence type="predicted"/>
<dbReference type="InterPro" id="IPR011042">
    <property type="entry name" value="6-blade_b-propeller_TolB-like"/>
</dbReference>
<reference evidence="4 5" key="1">
    <citation type="journal article" date="2023" name="BMC Biol.">
        <title>The compact genome of the sponge Oopsacas minuta (Hexactinellida) is lacking key metazoan core genes.</title>
        <authorList>
            <person name="Santini S."/>
            <person name="Schenkelaars Q."/>
            <person name="Jourda C."/>
            <person name="Duchesne M."/>
            <person name="Belahbib H."/>
            <person name="Rocher C."/>
            <person name="Selva M."/>
            <person name="Riesgo A."/>
            <person name="Vervoort M."/>
            <person name="Leys S.P."/>
            <person name="Kodjabachian L."/>
            <person name="Le Bivic A."/>
            <person name="Borchiellini C."/>
            <person name="Claverie J.M."/>
            <person name="Renard E."/>
        </authorList>
    </citation>
    <scope>NUCLEOTIDE SEQUENCE [LARGE SCALE GENOMIC DNA]</scope>
    <source>
        <strain evidence="4">SPO-2</strain>
    </source>
</reference>
<evidence type="ECO:0000256" key="2">
    <source>
        <dbReference type="PROSITE-ProRule" id="PRU00504"/>
    </source>
</evidence>
<evidence type="ECO:0000313" key="5">
    <source>
        <dbReference type="Proteomes" id="UP001165289"/>
    </source>
</evidence>